<name>A0A8H7K7U8_BIOOC</name>
<dbReference type="EMBL" id="JADCTT010000016">
    <property type="protein sequence ID" value="KAF9743682.1"/>
    <property type="molecule type" value="Genomic_DNA"/>
</dbReference>
<dbReference type="Proteomes" id="UP000616885">
    <property type="component" value="Unassembled WGS sequence"/>
</dbReference>
<evidence type="ECO:0000313" key="3">
    <source>
        <dbReference type="Proteomes" id="UP000616885"/>
    </source>
</evidence>
<dbReference type="InterPro" id="IPR056009">
    <property type="entry name" value="DUF7587"/>
</dbReference>
<evidence type="ECO:0000313" key="2">
    <source>
        <dbReference type="EMBL" id="KAF9743682.1"/>
    </source>
</evidence>
<gene>
    <name evidence="2" type="ORF">IM811_006022</name>
</gene>
<organism evidence="2 3">
    <name type="scientific">Bionectria ochroleuca</name>
    <name type="common">Gliocladium roseum</name>
    <dbReference type="NCBI Taxonomy" id="29856"/>
    <lineage>
        <taxon>Eukaryota</taxon>
        <taxon>Fungi</taxon>
        <taxon>Dikarya</taxon>
        <taxon>Ascomycota</taxon>
        <taxon>Pezizomycotina</taxon>
        <taxon>Sordariomycetes</taxon>
        <taxon>Hypocreomycetidae</taxon>
        <taxon>Hypocreales</taxon>
        <taxon>Bionectriaceae</taxon>
        <taxon>Clonostachys</taxon>
    </lineage>
</organism>
<reference evidence="2" key="1">
    <citation type="submission" date="2020-10" db="EMBL/GenBank/DDBJ databases">
        <title>High-Quality Genome Resource of Clonostachys rosea strain S41 by Oxford Nanopore Long-Read Sequencing.</title>
        <authorList>
            <person name="Wang H."/>
        </authorList>
    </citation>
    <scope>NUCLEOTIDE SEQUENCE</scope>
    <source>
        <strain evidence="2">S41</strain>
    </source>
</reference>
<accession>A0A8H7K7U8</accession>
<dbReference type="Pfam" id="PF24494">
    <property type="entry name" value="DUF7587"/>
    <property type="match status" value="1"/>
</dbReference>
<sequence length="219" mass="25083">MNDGKRLLGEFQNHANKYNEEPTALVSVSNRIIDTLNRAFHMHLVDGEDLSDIWVAFIEVPAAASAMVHRARPLAEAIRLDNSSAFEHEFIFEWTIPNERIMHQVHLQTLIDHGLRYSDFLGPELQYISTYEMRDVVSVRLTRSDPRGIGVSLGCFARLFGARAPSNWIAYQLFLVCVPTKIICDDVVSIRDMQGRRARVRFDFFSELEEGIDTALVDW</sequence>
<comment type="caution">
    <text evidence="2">The sequence shown here is derived from an EMBL/GenBank/DDBJ whole genome shotgun (WGS) entry which is preliminary data.</text>
</comment>
<evidence type="ECO:0000259" key="1">
    <source>
        <dbReference type="Pfam" id="PF24494"/>
    </source>
</evidence>
<dbReference type="AlphaFoldDB" id="A0A8H7K7U8"/>
<protein>
    <recommendedName>
        <fullName evidence="1">DUF7587 domain-containing protein</fullName>
    </recommendedName>
</protein>
<proteinExistence type="predicted"/>
<feature type="domain" description="DUF7587" evidence="1">
    <location>
        <begin position="8"/>
        <end position="109"/>
    </location>
</feature>